<dbReference type="Proteomes" id="UP000214747">
    <property type="component" value="Unassembled WGS sequence"/>
</dbReference>
<evidence type="ECO:0000256" key="1">
    <source>
        <dbReference type="ARBA" id="ARBA00023015"/>
    </source>
</evidence>
<feature type="domain" description="Response regulatory" evidence="6">
    <location>
        <begin position="2"/>
        <end position="116"/>
    </location>
</feature>
<dbReference type="InterPro" id="IPR001789">
    <property type="entry name" value="Sig_transdc_resp-reg_receiver"/>
</dbReference>
<keyword evidence="2 5" id="KW-0238">DNA-binding</keyword>
<keyword evidence="4" id="KW-0597">Phosphoprotein</keyword>
<dbReference type="Gene3D" id="6.10.250.690">
    <property type="match status" value="1"/>
</dbReference>
<gene>
    <name evidence="8" type="ORF">CEJ45_12310</name>
</gene>
<comment type="caution">
    <text evidence="8">The sequence shown here is derived from an EMBL/GenBank/DDBJ whole genome shotgun (WGS) entry which is preliminary data.</text>
</comment>
<dbReference type="PROSITE" id="PS50110">
    <property type="entry name" value="RESPONSE_REGULATORY"/>
    <property type="match status" value="1"/>
</dbReference>
<reference evidence="8 9" key="1">
    <citation type="journal article" date="2010" name="Int. J. Syst. Evol. Microbiol.">
        <title>Reclassification of Herbaspirillum putei as a later heterotypic synonym of Herbaspirillum huttiense, with the description of H. huttiense subsp. huttiense subsp. nov. and H. huttiense subsp. putei subsp. nov., comb. nov., and description of Herbaspirillum aquaticum sp. nov.</title>
        <authorList>
            <person name="Dobritsa A.P."/>
            <person name="Reddy M.C."/>
            <person name="Samadpour M."/>
        </authorList>
    </citation>
    <scope>NUCLEOTIDE SEQUENCE [LARGE SCALE GENOMIC DNA]</scope>
    <source>
        <strain evidence="8 9">IEH 4430</strain>
    </source>
</reference>
<feature type="DNA-binding region" description="OmpR/PhoB-type" evidence="5">
    <location>
        <begin position="124"/>
        <end position="220"/>
    </location>
</feature>
<keyword evidence="9" id="KW-1185">Reference proteome</keyword>
<dbReference type="InterPro" id="IPR001867">
    <property type="entry name" value="OmpR/PhoB-type_DNA-bd"/>
</dbReference>
<evidence type="ECO:0000259" key="6">
    <source>
        <dbReference type="PROSITE" id="PS50110"/>
    </source>
</evidence>
<dbReference type="Gene3D" id="1.10.10.10">
    <property type="entry name" value="Winged helix-like DNA-binding domain superfamily/Winged helix DNA-binding domain"/>
    <property type="match status" value="1"/>
</dbReference>
<dbReference type="GO" id="GO:0006355">
    <property type="term" value="P:regulation of DNA-templated transcription"/>
    <property type="evidence" value="ECO:0007669"/>
    <property type="project" value="InterPro"/>
</dbReference>
<proteinExistence type="predicted"/>
<dbReference type="EMBL" id="NJGV01000010">
    <property type="protein sequence ID" value="OWY34178.1"/>
    <property type="molecule type" value="Genomic_DNA"/>
</dbReference>
<dbReference type="GO" id="GO:0005829">
    <property type="term" value="C:cytosol"/>
    <property type="evidence" value="ECO:0007669"/>
    <property type="project" value="TreeGrafter"/>
</dbReference>
<feature type="domain" description="OmpR/PhoB-type" evidence="7">
    <location>
        <begin position="124"/>
        <end position="220"/>
    </location>
</feature>
<dbReference type="GO" id="GO:0000156">
    <property type="term" value="F:phosphorelay response regulator activity"/>
    <property type="evidence" value="ECO:0007669"/>
    <property type="project" value="TreeGrafter"/>
</dbReference>
<keyword evidence="3" id="KW-0804">Transcription</keyword>
<dbReference type="SMART" id="SM00862">
    <property type="entry name" value="Trans_reg_C"/>
    <property type="match status" value="1"/>
</dbReference>
<organism evidence="8 9">
    <name type="scientific">Herbaspirillum aquaticum</name>
    <dbReference type="NCBI Taxonomy" id="568783"/>
    <lineage>
        <taxon>Bacteria</taxon>
        <taxon>Pseudomonadati</taxon>
        <taxon>Pseudomonadota</taxon>
        <taxon>Betaproteobacteria</taxon>
        <taxon>Burkholderiales</taxon>
        <taxon>Oxalobacteraceae</taxon>
        <taxon>Herbaspirillum</taxon>
    </lineage>
</organism>
<accession>A0A225SU74</accession>
<feature type="modified residue" description="4-aspartylphosphate" evidence="4">
    <location>
        <position position="51"/>
    </location>
</feature>
<keyword evidence="1" id="KW-0805">Transcription regulation</keyword>
<dbReference type="CDD" id="cd00383">
    <property type="entry name" value="trans_reg_C"/>
    <property type="match status" value="1"/>
</dbReference>
<evidence type="ECO:0000313" key="9">
    <source>
        <dbReference type="Proteomes" id="UP000214747"/>
    </source>
</evidence>
<dbReference type="Pfam" id="PF00072">
    <property type="entry name" value="Response_reg"/>
    <property type="match status" value="1"/>
</dbReference>
<sequence length="228" mass="25305">MHILLVEDDIDMSRALVRALERRGFQVTHCGDGISALSHIKDGIGDLVVLDLNIPGLDGLHLLQRIRSQDIGTPVIVLTARGAVGDRVVGLNAGADDYLAKPFDLDELDARIRALLRRRTNADDGGQRCGRLRFDRASGAFYCDDEPLELTPREHTLLKALIAKPGHAVTKEKLFRLVFPMEENTQLEAIEVVVHRVRKKLMETGAEIMTLRGLGYLLRDRQQQGGEG</sequence>
<evidence type="ECO:0000256" key="3">
    <source>
        <dbReference type="ARBA" id="ARBA00023163"/>
    </source>
</evidence>
<dbReference type="RefSeq" id="WP_088755402.1">
    <property type="nucleotide sequence ID" value="NZ_JARJFG010000058.1"/>
</dbReference>
<dbReference type="PANTHER" id="PTHR48111:SF67">
    <property type="entry name" value="TRANSCRIPTIONAL REGULATORY PROTEIN TCTD"/>
    <property type="match status" value="1"/>
</dbReference>
<evidence type="ECO:0000259" key="7">
    <source>
        <dbReference type="PROSITE" id="PS51755"/>
    </source>
</evidence>
<dbReference type="GO" id="GO:0000976">
    <property type="term" value="F:transcription cis-regulatory region binding"/>
    <property type="evidence" value="ECO:0007669"/>
    <property type="project" value="TreeGrafter"/>
</dbReference>
<dbReference type="PROSITE" id="PS51755">
    <property type="entry name" value="OMPR_PHOB"/>
    <property type="match status" value="1"/>
</dbReference>
<dbReference type="InterPro" id="IPR011006">
    <property type="entry name" value="CheY-like_superfamily"/>
</dbReference>
<evidence type="ECO:0000313" key="8">
    <source>
        <dbReference type="EMBL" id="OWY34178.1"/>
    </source>
</evidence>
<dbReference type="InterPro" id="IPR039420">
    <property type="entry name" value="WalR-like"/>
</dbReference>
<dbReference type="GO" id="GO:0032993">
    <property type="term" value="C:protein-DNA complex"/>
    <property type="evidence" value="ECO:0007669"/>
    <property type="project" value="TreeGrafter"/>
</dbReference>
<dbReference type="SMART" id="SM00448">
    <property type="entry name" value="REC"/>
    <property type="match status" value="1"/>
</dbReference>
<evidence type="ECO:0000256" key="2">
    <source>
        <dbReference type="ARBA" id="ARBA00023125"/>
    </source>
</evidence>
<dbReference type="InterPro" id="IPR036388">
    <property type="entry name" value="WH-like_DNA-bd_sf"/>
</dbReference>
<dbReference type="SUPFAM" id="SSF52172">
    <property type="entry name" value="CheY-like"/>
    <property type="match status" value="1"/>
</dbReference>
<evidence type="ECO:0000256" key="4">
    <source>
        <dbReference type="PROSITE-ProRule" id="PRU00169"/>
    </source>
</evidence>
<dbReference type="AlphaFoldDB" id="A0A225SU74"/>
<dbReference type="PANTHER" id="PTHR48111">
    <property type="entry name" value="REGULATOR OF RPOS"/>
    <property type="match status" value="1"/>
</dbReference>
<dbReference type="Pfam" id="PF00486">
    <property type="entry name" value="Trans_reg_C"/>
    <property type="match status" value="1"/>
</dbReference>
<name>A0A225SU74_9BURK</name>
<protein>
    <submittedName>
        <fullName evidence="8">Two-component system response regulator</fullName>
    </submittedName>
</protein>
<evidence type="ECO:0000256" key="5">
    <source>
        <dbReference type="PROSITE-ProRule" id="PRU01091"/>
    </source>
</evidence>
<dbReference type="Gene3D" id="3.40.50.2300">
    <property type="match status" value="1"/>
</dbReference>